<dbReference type="EMBL" id="JABWRB010000039">
    <property type="protein sequence ID" value="MBC3392628.1"/>
    <property type="molecule type" value="Genomic_DNA"/>
</dbReference>
<name>A0A923JM66_9PSED</name>
<dbReference type="AlphaFoldDB" id="A0A923JM66"/>
<reference evidence="2" key="2">
    <citation type="submission" date="2020-07" db="EMBL/GenBank/DDBJ databases">
        <authorList>
            <person name="Lood C."/>
            <person name="Girard L."/>
        </authorList>
    </citation>
    <scope>NUCLEOTIDE SEQUENCE</scope>
    <source>
        <strain evidence="2">SWRI12</strain>
    </source>
</reference>
<dbReference type="Proteomes" id="UP000636518">
    <property type="component" value="Unassembled WGS sequence"/>
</dbReference>
<dbReference type="Pfam" id="PF09722">
    <property type="entry name" value="Xre_MbcA_ParS_C"/>
    <property type="match status" value="1"/>
</dbReference>
<evidence type="ECO:0000313" key="3">
    <source>
        <dbReference type="EMBL" id="MBV4496211.1"/>
    </source>
</evidence>
<evidence type="ECO:0000313" key="4">
    <source>
        <dbReference type="Proteomes" id="UP000636518"/>
    </source>
</evidence>
<protein>
    <submittedName>
        <fullName evidence="2">DUF2384 domain-containing protein</fullName>
    </submittedName>
    <submittedName>
        <fullName evidence="3">MbcA/ParS/Xre antitoxin family protein</fullName>
    </submittedName>
</protein>
<dbReference type="InterPro" id="IPR024467">
    <property type="entry name" value="Xre/MbcA/ParS-like_toxin-bd"/>
</dbReference>
<organism evidence="2">
    <name type="scientific">Pseudomonas zanjanensis</name>
    <dbReference type="NCBI Taxonomy" id="2745496"/>
    <lineage>
        <taxon>Bacteria</taxon>
        <taxon>Pseudomonadati</taxon>
        <taxon>Pseudomonadota</taxon>
        <taxon>Gammaproteobacteria</taxon>
        <taxon>Pseudomonadales</taxon>
        <taxon>Pseudomonadaceae</taxon>
        <taxon>Pseudomonas</taxon>
    </lineage>
</organism>
<reference evidence="2 4" key="1">
    <citation type="journal article" date="2020" name="Microorganisms">
        <title>Reliable Identification of Environmental Pseudomonas Isolates Using the rpoD Gene.</title>
        <authorList>
            <consortium name="The Broad Institute Genome Sequencing Platform"/>
            <person name="Girard L."/>
            <person name="Lood C."/>
            <person name="Rokni-Zadeh H."/>
            <person name="van Noort V."/>
            <person name="Lavigne R."/>
            <person name="De Mot R."/>
        </authorList>
    </citation>
    <scope>NUCLEOTIDE SEQUENCE</scope>
    <source>
        <strain evidence="2 4">SWRI12</strain>
    </source>
</reference>
<accession>A0A923JM66</accession>
<comment type="caution">
    <text evidence="2">The sequence shown here is derived from an EMBL/GenBank/DDBJ whole genome shotgun (WGS) entry which is preliminary data.</text>
</comment>
<gene>
    <name evidence="3" type="ORF">HU715_012625</name>
    <name evidence="2" type="ORF">HU715_23550</name>
</gene>
<evidence type="ECO:0000313" key="2">
    <source>
        <dbReference type="EMBL" id="MBC3392628.1"/>
    </source>
</evidence>
<evidence type="ECO:0000259" key="1">
    <source>
        <dbReference type="Pfam" id="PF09722"/>
    </source>
</evidence>
<sequence>MPETPYAKALEHAANVFGSQRLAEDWLSKPCTYLDGQVPLELIDNAQGFKLVEDYLTRVELGVYQ</sequence>
<keyword evidence="4" id="KW-1185">Reference proteome</keyword>
<reference evidence="3" key="3">
    <citation type="submission" date="2021-06" db="EMBL/GenBank/DDBJ databases">
        <title>Updating the genus Pseudomonas: Description of 43 new species and partition of the Pseudomonas putida group.</title>
        <authorList>
            <person name="Girard L."/>
            <person name="Lood C."/>
            <person name="Vandamme P."/>
            <person name="Rokni-Zadeh H."/>
            <person name="Van Noort V."/>
            <person name="Hofte M."/>
            <person name="Lavigne R."/>
            <person name="De Mot R."/>
        </authorList>
    </citation>
    <scope>NUCLEOTIDE SEQUENCE</scope>
    <source>
        <strain evidence="3">SWRI12</strain>
    </source>
</reference>
<feature type="domain" description="Antitoxin Xre/MbcA/ParS-like toxin-binding" evidence="1">
    <location>
        <begin position="13"/>
        <end position="60"/>
    </location>
</feature>
<proteinExistence type="predicted"/>
<dbReference type="EMBL" id="JABWRB020000001">
    <property type="protein sequence ID" value="MBV4496211.1"/>
    <property type="molecule type" value="Genomic_DNA"/>
</dbReference>